<dbReference type="EMBL" id="FXWK01000001">
    <property type="protein sequence ID" value="SMQ66210.1"/>
    <property type="molecule type" value="Genomic_DNA"/>
</dbReference>
<dbReference type="AlphaFoldDB" id="A0A1Y6EYS3"/>
<evidence type="ECO:0000256" key="1">
    <source>
        <dbReference type="SAM" id="MobiDB-lite"/>
    </source>
</evidence>
<sequence length="63" mass="7081">MGNKTNITETEHDPHPSSEEHYERQERPGGARPPRDRVGTNPAVHDGAPQKRPDNAENRGTKR</sequence>
<feature type="compositionally biased region" description="Basic and acidic residues" evidence="1">
    <location>
        <begin position="48"/>
        <end position="63"/>
    </location>
</feature>
<keyword evidence="3" id="KW-1185">Reference proteome</keyword>
<dbReference type="Proteomes" id="UP000194474">
    <property type="component" value="Unassembled WGS sequence"/>
</dbReference>
<reference evidence="3" key="1">
    <citation type="submission" date="2017-04" db="EMBL/GenBank/DDBJ databases">
        <authorList>
            <person name="Varghese N."/>
            <person name="Submissions S."/>
        </authorList>
    </citation>
    <scope>NUCLEOTIDE SEQUENCE [LARGE SCALE GENOMIC DNA]</scope>
</reference>
<protein>
    <submittedName>
        <fullName evidence="2">Uncharacterized protein</fullName>
    </submittedName>
</protein>
<dbReference type="RefSeq" id="WP_086469747.1">
    <property type="nucleotide sequence ID" value="NZ_FXWK01000001.1"/>
</dbReference>
<accession>A0A1Y6EYS3</accession>
<gene>
    <name evidence="2" type="ORF">SAMN06295905_1423</name>
</gene>
<feature type="compositionally biased region" description="Basic and acidic residues" evidence="1">
    <location>
        <begin position="9"/>
        <end position="38"/>
    </location>
</feature>
<feature type="region of interest" description="Disordered" evidence="1">
    <location>
        <begin position="1"/>
        <end position="63"/>
    </location>
</feature>
<name>A0A1Y6EYS3_9HYPH</name>
<evidence type="ECO:0000313" key="2">
    <source>
        <dbReference type="EMBL" id="SMQ66210.1"/>
    </source>
</evidence>
<proteinExistence type="predicted"/>
<evidence type="ECO:0000313" key="3">
    <source>
        <dbReference type="Proteomes" id="UP000194474"/>
    </source>
</evidence>
<organism evidence="2 3">
    <name type="scientific">Devosia lucknowensis</name>
    <dbReference type="NCBI Taxonomy" id="1096929"/>
    <lineage>
        <taxon>Bacteria</taxon>
        <taxon>Pseudomonadati</taxon>
        <taxon>Pseudomonadota</taxon>
        <taxon>Alphaproteobacteria</taxon>
        <taxon>Hyphomicrobiales</taxon>
        <taxon>Devosiaceae</taxon>
        <taxon>Devosia</taxon>
    </lineage>
</organism>